<evidence type="ECO:0000256" key="2">
    <source>
        <dbReference type="ARBA" id="ARBA00022833"/>
    </source>
</evidence>
<feature type="compositionally biased region" description="Polar residues" evidence="5">
    <location>
        <begin position="56"/>
        <end position="77"/>
    </location>
</feature>
<keyword evidence="2" id="KW-0862">Zinc</keyword>
<dbReference type="PANTHER" id="PTHR14134">
    <property type="entry name" value="E3 UBIQUITIN-PROTEIN LIGASE RAD18"/>
    <property type="match status" value="1"/>
</dbReference>
<dbReference type="InterPro" id="IPR013083">
    <property type="entry name" value="Znf_RING/FYVE/PHD"/>
</dbReference>
<dbReference type="GO" id="GO:0008270">
    <property type="term" value="F:zinc ion binding"/>
    <property type="evidence" value="ECO:0007669"/>
    <property type="project" value="UniProtKB-KW"/>
</dbReference>
<feature type="compositionally biased region" description="Basic and acidic residues" evidence="5">
    <location>
        <begin position="97"/>
        <end position="107"/>
    </location>
</feature>
<dbReference type="InterPro" id="IPR039577">
    <property type="entry name" value="Rad18"/>
</dbReference>
<feature type="region of interest" description="Disordered" evidence="5">
    <location>
        <begin position="187"/>
        <end position="221"/>
    </location>
</feature>
<dbReference type="InParanoid" id="A7RTW4"/>
<keyword evidence="4" id="KW-0175">Coiled coil</keyword>
<dbReference type="EMBL" id="DS469538">
    <property type="protein sequence ID" value="EDO45101.1"/>
    <property type="molecule type" value="Genomic_DNA"/>
</dbReference>
<dbReference type="GO" id="GO:0006301">
    <property type="term" value="P:DNA damage tolerance"/>
    <property type="evidence" value="ECO:0007669"/>
    <property type="project" value="InterPro"/>
</dbReference>
<dbReference type="STRING" id="45351.A7RTW4"/>
<dbReference type="GO" id="GO:0003697">
    <property type="term" value="F:single-stranded DNA binding"/>
    <property type="evidence" value="ECO:0007669"/>
    <property type="project" value="InterPro"/>
</dbReference>
<dbReference type="HOGENOM" id="CLU_565394_0_0_1"/>
<protein>
    <recommendedName>
        <fullName evidence="6">RING-type domain-containing protein</fullName>
    </recommendedName>
</protein>
<feature type="compositionally biased region" description="Low complexity" evidence="5">
    <location>
        <begin position="139"/>
        <end position="149"/>
    </location>
</feature>
<dbReference type="Proteomes" id="UP000001593">
    <property type="component" value="Unassembled WGS sequence"/>
</dbReference>
<gene>
    <name evidence="7" type="ORF">NEMVEDRAFT_v1g240648</name>
</gene>
<feature type="compositionally biased region" description="Polar residues" evidence="5">
    <location>
        <begin position="108"/>
        <end position="118"/>
    </location>
</feature>
<dbReference type="OMA" id="RYANDGQ"/>
<feature type="region of interest" description="Disordered" evidence="5">
    <location>
        <begin position="1"/>
        <end position="174"/>
    </location>
</feature>
<organism evidence="7 8">
    <name type="scientific">Nematostella vectensis</name>
    <name type="common">Starlet sea anemone</name>
    <dbReference type="NCBI Taxonomy" id="45351"/>
    <lineage>
        <taxon>Eukaryota</taxon>
        <taxon>Metazoa</taxon>
        <taxon>Cnidaria</taxon>
        <taxon>Anthozoa</taxon>
        <taxon>Hexacorallia</taxon>
        <taxon>Actiniaria</taxon>
        <taxon>Edwardsiidae</taxon>
        <taxon>Nematostella</taxon>
    </lineage>
</organism>
<evidence type="ECO:0000256" key="5">
    <source>
        <dbReference type="SAM" id="MobiDB-lite"/>
    </source>
</evidence>
<dbReference type="eggNOG" id="ENOG502SAGP">
    <property type="taxonomic scope" value="Eukaryota"/>
</dbReference>
<keyword evidence="8" id="KW-1185">Reference proteome</keyword>
<feature type="compositionally biased region" description="Basic and acidic residues" evidence="5">
    <location>
        <begin position="194"/>
        <end position="221"/>
    </location>
</feature>
<dbReference type="SMART" id="SM00184">
    <property type="entry name" value="RING"/>
    <property type="match status" value="1"/>
</dbReference>
<feature type="compositionally biased region" description="Basic and acidic residues" evidence="5">
    <location>
        <begin position="150"/>
        <end position="161"/>
    </location>
</feature>
<accession>A7RTW4</accession>
<evidence type="ECO:0000313" key="8">
    <source>
        <dbReference type="Proteomes" id="UP000001593"/>
    </source>
</evidence>
<dbReference type="PANTHER" id="PTHR14134:SF3">
    <property type="entry name" value="RING-CH-TYPE DOMAIN-CONTAINING PROTEIN"/>
    <property type="match status" value="1"/>
</dbReference>
<dbReference type="OrthoDB" id="6105938at2759"/>
<dbReference type="PhylomeDB" id="A7RTW4"/>
<dbReference type="PROSITE" id="PS50089">
    <property type="entry name" value="ZF_RING_2"/>
    <property type="match status" value="1"/>
</dbReference>
<feature type="coiled-coil region" evidence="4">
    <location>
        <begin position="344"/>
        <end position="455"/>
    </location>
</feature>
<evidence type="ECO:0000256" key="1">
    <source>
        <dbReference type="ARBA" id="ARBA00022771"/>
    </source>
</evidence>
<dbReference type="KEGG" id="nve:5517192"/>
<dbReference type="Gene3D" id="3.30.40.10">
    <property type="entry name" value="Zinc/RING finger domain, C3HC4 (zinc finger)"/>
    <property type="match status" value="1"/>
</dbReference>
<proteinExistence type="predicted"/>
<dbReference type="SUPFAM" id="SSF57850">
    <property type="entry name" value="RING/U-box"/>
    <property type="match status" value="1"/>
</dbReference>
<feature type="compositionally biased region" description="Basic and acidic residues" evidence="5">
    <location>
        <begin position="19"/>
        <end position="54"/>
    </location>
</feature>
<evidence type="ECO:0000256" key="4">
    <source>
        <dbReference type="SAM" id="Coils"/>
    </source>
</evidence>
<reference evidence="7 8" key="1">
    <citation type="journal article" date="2007" name="Science">
        <title>Sea anemone genome reveals ancestral eumetazoan gene repertoire and genomic organization.</title>
        <authorList>
            <person name="Putnam N.H."/>
            <person name="Srivastava M."/>
            <person name="Hellsten U."/>
            <person name="Dirks B."/>
            <person name="Chapman J."/>
            <person name="Salamov A."/>
            <person name="Terry A."/>
            <person name="Shapiro H."/>
            <person name="Lindquist E."/>
            <person name="Kapitonov V.V."/>
            <person name="Jurka J."/>
            <person name="Genikhovich G."/>
            <person name="Grigoriev I.V."/>
            <person name="Lucas S.M."/>
            <person name="Steele R.E."/>
            <person name="Finnerty J.R."/>
            <person name="Technau U."/>
            <person name="Martindale M.Q."/>
            <person name="Rokhsar D.S."/>
        </authorList>
    </citation>
    <scope>NUCLEOTIDE SEQUENCE [LARGE SCALE GENOMIC DNA]</scope>
    <source>
        <strain evidence="8">CH2 X CH6</strain>
    </source>
</reference>
<evidence type="ECO:0000259" key="6">
    <source>
        <dbReference type="PROSITE" id="PS50089"/>
    </source>
</evidence>
<sequence length="483" mass="54887">MSIQGKKIVGSSSKQRSANSKEDTLEKVRVMRERQSKWMRQREEAKSSGRDKPIKSANSVESFGSKSRESFNSSRKASASDFDSAGRDAMQNPRRKPLYEPPKRDRSNMITWSGSADNTGKAKRPPSASRSQHERETSSRSTKLNSSRSNKSETGKEKPYEPLKYGGSAKPSEDVVASARVLYNKLEPIQRNNENTESRANYGDDDKSGDDSVDESEVKKQNGLYKLDKQRGISEKGIDASMIDALAETVAQRLKTTMQPNNRQSAPSNNQQELDAEDMSTHLCPLCQTLMSGSRHTPVALIPCGHTFCQMCTRDCRKCPDCQMRVKATAVNTVMQQIIGDFKAQKEKERLAKLEEQTRKYIDEYQSLSLRSRALADEAESILNNMEDTTEQIFQEKKVVKKLQVDEEEIKHRISELQNQLAKNKSKLSETQERCEKLEIRYDEEKQRLSLVEDTIKTITQSKERVKMMVNNFAPNLNLENFD</sequence>
<evidence type="ECO:0000256" key="3">
    <source>
        <dbReference type="PROSITE-ProRule" id="PRU00175"/>
    </source>
</evidence>
<feature type="domain" description="RING-type" evidence="6">
    <location>
        <begin position="284"/>
        <end position="323"/>
    </location>
</feature>
<dbReference type="AlphaFoldDB" id="A7RTW4"/>
<dbReference type="GO" id="GO:0061630">
    <property type="term" value="F:ubiquitin protein ligase activity"/>
    <property type="evidence" value="ECO:0007669"/>
    <property type="project" value="InterPro"/>
</dbReference>
<name>A7RTW4_NEMVE</name>
<dbReference type="InterPro" id="IPR001841">
    <property type="entry name" value="Znf_RING"/>
</dbReference>
<keyword evidence="1 3" id="KW-0863">Zinc-finger</keyword>
<keyword evidence="1 3" id="KW-0479">Metal-binding</keyword>
<dbReference type="GO" id="GO:0006513">
    <property type="term" value="P:protein monoubiquitination"/>
    <property type="evidence" value="ECO:0007669"/>
    <property type="project" value="InterPro"/>
</dbReference>
<evidence type="ECO:0000313" key="7">
    <source>
        <dbReference type="EMBL" id="EDO45101.1"/>
    </source>
</evidence>